<keyword evidence="3" id="KW-1185">Reference proteome</keyword>
<reference evidence="2" key="1">
    <citation type="submission" date="2020-05" db="EMBL/GenBank/DDBJ databases">
        <title>WGS assembly of Panicum virgatum.</title>
        <authorList>
            <person name="Lovell J.T."/>
            <person name="Jenkins J."/>
            <person name="Shu S."/>
            <person name="Juenger T.E."/>
            <person name="Schmutz J."/>
        </authorList>
    </citation>
    <scope>NUCLEOTIDE SEQUENCE</scope>
    <source>
        <strain evidence="2">AP13</strain>
    </source>
</reference>
<feature type="compositionally biased region" description="Basic and acidic residues" evidence="1">
    <location>
        <begin position="52"/>
        <end position="62"/>
    </location>
</feature>
<dbReference type="AlphaFoldDB" id="A0A8T0QIW7"/>
<feature type="region of interest" description="Disordered" evidence="1">
    <location>
        <begin position="92"/>
        <end position="113"/>
    </location>
</feature>
<organism evidence="2 3">
    <name type="scientific">Panicum virgatum</name>
    <name type="common">Blackwell switchgrass</name>
    <dbReference type="NCBI Taxonomy" id="38727"/>
    <lineage>
        <taxon>Eukaryota</taxon>
        <taxon>Viridiplantae</taxon>
        <taxon>Streptophyta</taxon>
        <taxon>Embryophyta</taxon>
        <taxon>Tracheophyta</taxon>
        <taxon>Spermatophyta</taxon>
        <taxon>Magnoliopsida</taxon>
        <taxon>Liliopsida</taxon>
        <taxon>Poales</taxon>
        <taxon>Poaceae</taxon>
        <taxon>PACMAD clade</taxon>
        <taxon>Panicoideae</taxon>
        <taxon>Panicodae</taxon>
        <taxon>Paniceae</taxon>
        <taxon>Panicinae</taxon>
        <taxon>Panicum</taxon>
        <taxon>Panicum sect. Hiantes</taxon>
    </lineage>
</organism>
<dbReference type="Proteomes" id="UP000823388">
    <property type="component" value="Chromosome 7K"/>
</dbReference>
<evidence type="ECO:0000313" key="2">
    <source>
        <dbReference type="EMBL" id="KAG2573088.1"/>
    </source>
</evidence>
<proteinExistence type="predicted"/>
<evidence type="ECO:0000256" key="1">
    <source>
        <dbReference type="SAM" id="MobiDB-lite"/>
    </source>
</evidence>
<protein>
    <submittedName>
        <fullName evidence="2">Uncharacterized protein</fullName>
    </submittedName>
</protein>
<comment type="caution">
    <text evidence="2">The sequence shown here is derived from an EMBL/GenBank/DDBJ whole genome shotgun (WGS) entry which is preliminary data.</text>
</comment>
<dbReference type="EMBL" id="CM029049">
    <property type="protein sequence ID" value="KAG2573088.1"/>
    <property type="molecule type" value="Genomic_DNA"/>
</dbReference>
<feature type="region of interest" description="Disordered" evidence="1">
    <location>
        <begin position="44"/>
        <end position="77"/>
    </location>
</feature>
<name>A0A8T0QIW7_PANVG</name>
<evidence type="ECO:0000313" key="3">
    <source>
        <dbReference type="Proteomes" id="UP000823388"/>
    </source>
</evidence>
<sequence>MRGGERGASGHIPTVQGEAPSLVAVEVACCLLRVRARDADGGIHIFRPSRGRRGDRDSDSQTHRFPSRQRIPYPAPEHFSSRNLNLCHRSSTASHPFRKAEGEGNPALTGAPDLGPVHDPEEGRAASAIHHSARGRNGGSCSLPPLGVAAARQVPALALARRRKRARGSARVCPGGRAIPGAAYPFREA</sequence>
<gene>
    <name evidence="2" type="ORF">PVAP13_7KG226555</name>
</gene>
<accession>A0A8T0QIW7</accession>